<reference evidence="3" key="1">
    <citation type="journal article" date="2019" name="Int. J. Syst. Evol. Microbiol.">
        <title>The Global Catalogue of Microorganisms (GCM) 10K type strain sequencing project: providing services to taxonomists for standard genome sequencing and annotation.</title>
        <authorList>
            <consortium name="The Broad Institute Genomics Platform"/>
            <consortium name="The Broad Institute Genome Sequencing Center for Infectious Disease"/>
            <person name="Wu L."/>
            <person name="Ma J."/>
        </authorList>
    </citation>
    <scope>NUCLEOTIDE SEQUENCE [LARGE SCALE GENOMIC DNA]</scope>
    <source>
        <strain evidence="3">SHR3</strain>
    </source>
</reference>
<evidence type="ECO:0000313" key="2">
    <source>
        <dbReference type="EMBL" id="MFC5770980.1"/>
    </source>
</evidence>
<sequence>MQFAERTFRDALGAIVIQSRLRPGVTRQDFEKQMFPGLEVGLPGWQRAHSQGAGTGFESPNAIRYAPEAVNQQYQRLGIERHVRELLAHKPPGVELWLTTATTTHPRTLRLKEIQYRVDAVQGTQSRRLFEASIAVSDSRDSPRVTVQATPFGTFS</sequence>
<dbReference type="RefSeq" id="WP_153167885.1">
    <property type="nucleotide sequence ID" value="NZ_JBHSOG010000068.1"/>
</dbReference>
<feature type="domain" description="Bacterial toxin 4" evidence="1">
    <location>
        <begin position="43"/>
        <end position="114"/>
    </location>
</feature>
<dbReference type="EMBL" id="JBHSOG010000068">
    <property type="protein sequence ID" value="MFC5770980.1"/>
    <property type="molecule type" value="Genomic_DNA"/>
</dbReference>
<keyword evidence="3" id="KW-1185">Reference proteome</keyword>
<organism evidence="2 3">
    <name type="scientific">Thauera sinica</name>
    <dbReference type="NCBI Taxonomy" id="2665146"/>
    <lineage>
        <taxon>Bacteria</taxon>
        <taxon>Pseudomonadati</taxon>
        <taxon>Pseudomonadota</taxon>
        <taxon>Betaproteobacteria</taxon>
        <taxon>Rhodocyclales</taxon>
        <taxon>Zoogloeaceae</taxon>
        <taxon>Thauera</taxon>
    </lineage>
</organism>
<accession>A0ABW1AUZ3</accession>
<dbReference type="InterPro" id="IPR029102">
    <property type="entry name" value="Ntox4"/>
</dbReference>
<evidence type="ECO:0000259" key="1">
    <source>
        <dbReference type="Pfam" id="PF15541"/>
    </source>
</evidence>
<evidence type="ECO:0000313" key="3">
    <source>
        <dbReference type="Proteomes" id="UP001595974"/>
    </source>
</evidence>
<proteinExistence type="predicted"/>
<protein>
    <submittedName>
        <fullName evidence="2">Polymorphic toxin type 4 domain-containing protein</fullName>
    </submittedName>
</protein>
<comment type="caution">
    <text evidence="2">The sequence shown here is derived from an EMBL/GenBank/DDBJ whole genome shotgun (WGS) entry which is preliminary data.</text>
</comment>
<gene>
    <name evidence="2" type="ORF">ACFPTN_16490</name>
</gene>
<name>A0ABW1AUZ3_9RHOO</name>
<dbReference type="Proteomes" id="UP001595974">
    <property type="component" value="Unassembled WGS sequence"/>
</dbReference>
<dbReference type="Pfam" id="PF15541">
    <property type="entry name" value="Ntox4"/>
    <property type="match status" value="1"/>
</dbReference>